<gene>
    <name evidence="1" type="ORF">GU926_14525</name>
</gene>
<evidence type="ECO:0000313" key="2">
    <source>
        <dbReference type="Proteomes" id="UP000464214"/>
    </source>
</evidence>
<reference evidence="1 2" key="1">
    <citation type="submission" date="2020-01" db="EMBL/GenBank/DDBJ databases">
        <authorList>
            <person name="Kim M."/>
        </authorList>
    </citation>
    <scope>NUCLEOTIDE SEQUENCE [LARGE SCALE GENOMIC DNA]</scope>
    <source>
        <strain evidence="1 2">BT10</strain>
    </source>
</reference>
<dbReference type="AlphaFoldDB" id="A0A6P1P2G5"/>
<dbReference type="Proteomes" id="UP000464214">
    <property type="component" value="Chromosome"/>
</dbReference>
<evidence type="ECO:0000313" key="1">
    <source>
        <dbReference type="EMBL" id="QHL88581.1"/>
    </source>
</evidence>
<proteinExistence type="predicted"/>
<organism evidence="1 2">
    <name type="scientific">Nibribacter ruber</name>
    <dbReference type="NCBI Taxonomy" id="2698458"/>
    <lineage>
        <taxon>Bacteria</taxon>
        <taxon>Pseudomonadati</taxon>
        <taxon>Bacteroidota</taxon>
        <taxon>Cytophagia</taxon>
        <taxon>Cytophagales</taxon>
        <taxon>Hymenobacteraceae</taxon>
        <taxon>Nibribacter</taxon>
    </lineage>
</organism>
<dbReference type="EMBL" id="CP047897">
    <property type="protein sequence ID" value="QHL88581.1"/>
    <property type="molecule type" value="Genomic_DNA"/>
</dbReference>
<dbReference type="KEGG" id="nib:GU926_14525"/>
<accession>A0A6P1P2G5</accession>
<sequence>MVALVYFDATDGAPIAYQNPLVSWVKSRFPEVVTLDLDTASEPMLFQHAQRLLQEARFGLLFLKTGQKQRLGPELKLLDILFQKEAGTCAVAMLGEHPALASILKARPAITFHFSDQEEDLHPFLAFFLENSLKSAL</sequence>
<keyword evidence="2" id="KW-1185">Reference proteome</keyword>
<dbReference type="RefSeq" id="WP_160693139.1">
    <property type="nucleotide sequence ID" value="NZ_CP047897.1"/>
</dbReference>
<name>A0A6P1P2G5_9BACT</name>
<protein>
    <submittedName>
        <fullName evidence="1">Uncharacterized protein</fullName>
    </submittedName>
</protein>